<dbReference type="EMBL" id="CP011213">
    <property type="protein sequence ID" value="AKM82606.1"/>
    <property type="molecule type" value="Genomic_DNA"/>
</dbReference>
<protein>
    <recommendedName>
        <fullName evidence="3">DAGKc domain-containing protein</fullName>
    </recommendedName>
</protein>
<gene>
    <name evidence="1" type="ORF">UT28_C0001G0828</name>
</gene>
<proteinExistence type="predicted"/>
<evidence type="ECO:0000313" key="1">
    <source>
        <dbReference type="EMBL" id="AKM82606.1"/>
    </source>
</evidence>
<reference evidence="1 2" key="1">
    <citation type="journal article" date="2015" name="Nature">
        <title>rRNA introns, odd ribosomes, and small enigmatic genomes across a large radiation of phyla.</title>
        <authorList>
            <person name="Brown C.T."/>
            <person name="Hug L.A."/>
            <person name="Thomas B.C."/>
            <person name="Sharon I."/>
            <person name="Castelle C.J."/>
            <person name="Singh A."/>
            <person name="Wilkins M.J."/>
            <person name="Williams K.H."/>
            <person name="Banfield J.F."/>
        </authorList>
    </citation>
    <scope>NUCLEOTIDE SEQUENCE [LARGE SCALE GENOMIC DNA]</scope>
</reference>
<dbReference type="STRING" id="1618337.UT28_C0001G0828"/>
<sequence>MYYYILESASKKSESFQEKVKNLLGDLGIAGETVSPSPARSIEELASLGIVKGYSTIVAVGSEKLVNKIATAIINKKENNDVVLGIIPDDYTSPIAKKIHVKDLKDACETLKYRKLETTDACFIEPNKYFLTEAVIESAKPTEGYLLTADIQSSMIFNRIVIKPGIEIRVEDSLSNENKKSVFSFLFGKKEVSENSSSFFHAKRFQIETPGQVVPILADGEIIAKTPIIIQNRPKVLKIIVARDILIPDGNR</sequence>
<organism evidence="1 2">
    <name type="scientific">Berkelbacteria bacterium GW2011_GWE1_39_12</name>
    <dbReference type="NCBI Taxonomy" id="1618337"/>
    <lineage>
        <taxon>Bacteria</taxon>
        <taxon>Candidatus Berkelbacteria</taxon>
    </lineage>
</organism>
<dbReference type="Proteomes" id="UP000035648">
    <property type="component" value="Chromosome"/>
</dbReference>
<accession>A0A0G4B3S5</accession>
<name>A0A0G4B3S5_9BACT</name>
<dbReference type="SUPFAM" id="SSF111331">
    <property type="entry name" value="NAD kinase/diacylglycerol kinase-like"/>
    <property type="match status" value="1"/>
</dbReference>
<dbReference type="KEGG" id="bbgw:UT28_C0001G0828"/>
<dbReference type="InterPro" id="IPR017438">
    <property type="entry name" value="ATP-NAD_kinase_N"/>
</dbReference>
<evidence type="ECO:0008006" key="3">
    <source>
        <dbReference type="Google" id="ProtNLM"/>
    </source>
</evidence>
<dbReference type="AlphaFoldDB" id="A0A0G4B3S5"/>
<dbReference type="Gene3D" id="3.40.50.10330">
    <property type="entry name" value="Probable inorganic polyphosphate/atp-NAD kinase, domain 1"/>
    <property type="match status" value="1"/>
</dbReference>
<evidence type="ECO:0000313" key="2">
    <source>
        <dbReference type="Proteomes" id="UP000035648"/>
    </source>
</evidence>
<dbReference type="InterPro" id="IPR016064">
    <property type="entry name" value="NAD/diacylglycerol_kinase_sf"/>
</dbReference>